<name>A0A834FMM5_ORYME</name>
<dbReference type="Proteomes" id="UP000646548">
    <property type="component" value="Unassembled WGS sequence"/>
</dbReference>
<evidence type="ECO:0000313" key="1">
    <source>
        <dbReference type="EMBL" id="KAF6737029.1"/>
    </source>
</evidence>
<sequence>MKLCRLGMKMSYVKKNPPQVFGSSQLRRSADGQRLAEGRLCFHGGRAGIRTGDPPTSPVASPAVPVPGADSRALLWWLCQRLHAYWTVKDGFGFPEASWVCGAGRTSAPDVWGAERHSRTFTCGLLGSRRWNAKPSAWRRRARIRSLIFP</sequence>
<accession>A0A834FMM5</accession>
<comment type="caution">
    <text evidence="1">The sequence shown here is derived from an EMBL/GenBank/DDBJ whole genome shotgun (WGS) entry which is preliminary data.</text>
</comment>
<evidence type="ECO:0000313" key="2">
    <source>
        <dbReference type="Proteomes" id="UP000646548"/>
    </source>
</evidence>
<dbReference type="EMBL" id="WKFB01000074">
    <property type="protein sequence ID" value="KAF6737029.1"/>
    <property type="molecule type" value="Genomic_DNA"/>
</dbReference>
<gene>
    <name evidence="1" type="ORF">FQA47_001795</name>
</gene>
<protein>
    <submittedName>
        <fullName evidence="1">Uncharacterized protein</fullName>
    </submittedName>
</protein>
<reference evidence="1" key="1">
    <citation type="journal article" name="BMC Genomics">
        <title>Long-read sequencing and de novo genome assembly of marine medaka (Oryzias melastigma).</title>
        <authorList>
            <person name="Liang P."/>
            <person name="Saqib H.S.A."/>
            <person name="Ni X."/>
            <person name="Shen Y."/>
        </authorList>
    </citation>
    <scope>NUCLEOTIDE SEQUENCE</scope>
    <source>
        <strain evidence="1">Bigg-433</strain>
    </source>
</reference>
<proteinExistence type="predicted"/>
<dbReference type="AlphaFoldDB" id="A0A834FMM5"/>
<organism evidence="1 2">
    <name type="scientific">Oryzias melastigma</name>
    <name type="common">Marine medaka</name>
    <dbReference type="NCBI Taxonomy" id="30732"/>
    <lineage>
        <taxon>Eukaryota</taxon>
        <taxon>Metazoa</taxon>
        <taxon>Chordata</taxon>
        <taxon>Craniata</taxon>
        <taxon>Vertebrata</taxon>
        <taxon>Euteleostomi</taxon>
        <taxon>Actinopterygii</taxon>
        <taxon>Neopterygii</taxon>
        <taxon>Teleostei</taxon>
        <taxon>Neoteleostei</taxon>
        <taxon>Acanthomorphata</taxon>
        <taxon>Ovalentaria</taxon>
        <taxon>Atherinomorphae</taxon>
        <taxon>Beloniformes</taxon>
        <taxon>Adrianichthyidae</taxon>
        <taxon>Oryziinae</taxon>
        <taxon>Oryzias</taxon>
    </lineage>
</organism>